<dbReference type="Proteomes" id="UP001058533">
    <property type="component" value="Chromosome"/>
</dbReference>
<feature type="domain" description="DUF4166" evidence="1">
    <location>
        <begin position="379"/>
        <end position="534"/>
    </location>
</feature>
<protein>
    <submittedName>
        <fullName evidence="2">DUF4166 domain-containing protein</fullName>
    </submittedName>
</protein>
<evidence type="ECO:0000313" key="3">
    <source>
        <dbReference type="Proteomes" id="UP001058533"/>
    </source>
</evidence>
<evidence type="ECO:0000313" key="2">
    <source>
        <dbReference type="EMBL" id="UUL83765.1"/>
    </source>
</evidence>
<keyword evidence="3" id="KW-1185">Reference proteome</keyword>
<dbReference type="PANTHER" id="PTHR43796:SF2">
    <property type="entry name" value="CARBOXYNORSPERMIDINE SYNTHASE"/>
    <property type="match status" value="1"/>
</dbReference>
<dbReference type="InterPro" id="IPR036291">
    <property type="entry name" value="NAD(P)-bd_dom_sf"/>
</dbReference>
<dbReference type="EMBL" id="CP101740">
    <property type="protein sequence ID" value="UUL83765.1"/>
    <property type="molecule type" value="Genomic_DNA"/>
</dbReference>
<proteinExistence type="predicted"/>
<dbReference type="Pfam" id="PF13761">
    <property type="entry name" value="DUF4166"/>
    <property type="match status" value="1"/>
</dbReference>
<organism evidence="2 3">
    <name type="scientific">Sphingomonas qomolangmaensis</name>
    <dbReference type="NCBI Taxonomy" id="2918765"/>
    <lineage>
        <taxon>Bacteria</taxon>
        <taxon>Pseudomonadati</taxon>
        <taxon>Pseudomonadota</taxon>
        <taxon>Alphaproteobacteria</taxon>
        <taxon>Sphingomonadales</taxon>
        <taxon>Sphingomonadaceae</taxon>
        <taxon>Sphingomonas</taxon>
    </lineage>
</organism>
<dbReference type="Gene3D" id="3.40.50.720">
    <property type="entry name" value="NAD(P)-binding Rossmann-like Domain"/>
    <property type="match status" value="1"/>
</dbReference>
<evidence type="ECO:0000259" key="1">
    <source>
        <dbReference type="Pfam" id="PF13761"/>
    </source>
</evidence>
<dbReference type="InterPro" id="IPR025311">
    <property type="entry name" value="DUF4166"/>
</dbReference>
<dbReference type="PANTHER" id="PTHR43796">
    <property type="entry name" value="CARBOXYNORSPERMIDINE SYNTHASE"/>
    <property type="match status" value="1"/>
</dbReference>
<name>A0ABY5L9X6_9SPHN</name>
<dbReference type="SUPFAM" id="SSF51735">
    <property type="entry name" value="NAD(P)-binding Rossmann-fold domains"/>
    <property type="match status" value="1"/>
</dbReference>
<accession>A0ABY5L9X6</accession>
<dbReference type="RefSeq" id="WP_256507601.1">
    <property type="nucleotide sequence ID" value="NZ_CP101740.1"/>
</dbReference>
<sequence>MTGILVLGGYGGFGGRLSRRLAAAGYDVVVAGRDLLKAERFCAGVVGCRPVAADRNGNLVTLLAVEKPALVIDAAGPFQGSGYGVPTACADLDIPYLDLADDRAFVANIETICAGVPIIAGVSSVPALSGAVVRHLAQGMERVTAVEAAISASNQAAAGRSVATAILSTVGRPLPLWRGGRRIVGHGWQEMRCQRFEMQDGQSLGLRLVGLADVPDLDLLPGRLPGRPAVAFRAGTELSFQNAAVWLASWPVRWLGGSLRPAARWLLPLQRLTARLGGDRSGMVVRVFGIADGRRLERRWTLIADQGCGPEIPTFAAAILADRIMNGTCPAGARDAGELLSLADFEPSFTKLDIRHEAQELEQPDPLYRRIMGVDFDRLPTALQVVHGVLRDGGASGHATVTRGRSPVARLIAAIVGFPPAGEHALHVSFAERNGIETWTRDFAGRRFRSRMSQRGQELVEQFGPMRFRFALVREDGGLRMAMRGWSCLGVPLPIALAPRSDAHEAEDGQGRFTFNVAIALPIVGAIVCYRGWLK</sequence>
<gene>
    <name evidence="2" type="ORF">NMP03_06105</name>
</gene>
<reference evidence="2" key="1">
    <citation type="submission" date="2022-07" db="EMBL/GenBank/DDBJ databases">
        <title>Sphingomonas sp. nov., a novel bacterium isolated from the north slope of the Mount Everest.</title>
        <authorList>
            <person name="Cui X."/>
            <person name="Liu Y."/>
        </authorList>
    </citation>
    <scope>NUCLEOTIDE SEQUENCE</scope>
    <source>
        <strain evidence="2">S5-59</strain>
    </source>
</reference>